<proteinExistence type="predicted"/>
<dbReference type="Pfam" id="PF00188">
    <property type="entry name" value="CAP"/>
    <property type="match status" value="1"/>
</dbReference>
<evidence type="ECO:0000313" key="2">
    <source>
        <dbReference type="Proteomes" id="UP000326779"/>
    </source>
</evidence>
<gene>
    <name evidence="1" type="ORF">D1010_01195</name>
</gene>
<dbReference type="Proteomes" id="UP000326779">
    <property type="component" value="Chromosome"/>
</dbReference>
<name>A0A5P8M221_9LACO</name>
<dbReference type="KEGG" id="lhb:D1010_01195"/>
<dbReference type="SUPFAM" id="SSF55797">
    <property type="entry name" value="PR-1-like"/>
    <property type="match status" value="1"/>
</dbReference>
<sequence>MMWRIARSGSMMITTKKHSALTAFTVVGAITALAGGGNMWVSLPMAPHLVEAAEPTAYTPNITVVKNLILTEINRLRAQNHLPALKLNNTITLAWSNGIVAKNAQLPHLQHDPLQPTVLNKLGFALTGENLASTPVGVTRLFGNLRKPAITDDQTLAVETVAQYYDDYGVADYGHRKNLLNPYFTDVGIAFALKKDTDGNYIVYNALDFGGNVSASQYNAAAAYFNYAHQNGLSAQYPTVYQPSNPATLTPALIKTAAPKRVATVDYRGGVGLFNGYGPSARFTKRMLPNGTRWLVNAVAKDSVGRTWYEVGGNQWIDAKYVTVNF</sequence>
<protein>
    <submittedName>
        <fullName evidence="1">Uncharacterized protein</fullName>
    </submittedName>
</protein>
<dbReference type="InterPro" id="IPR014044">
    <property type="entry name" value="CAP_dom"/>
</dbReference>
<dbReference type="CDD" id="cd05379">
    <property type="entry name" value="CAP_bacterial"/>
    <property type="match status" value="1"/>
</dbReference>
<dbReference type="EMBL" id="CP045143">
    <property type="protein sequence ID" value="QFR22171.1"/>
    <property type="molecule type" value="Genomic_DNA"/>
</dbReference>
<organism evidence="1 2">
    <name type="scientific">Schleiferilactobacillus harbinensis</name>
    <dbReference type="NCBI Taxonomy" id="304207"/>
    <lineage>
        <taxon>Bacteria</taxon>
        <taxon>Bacillati</taxon>
        <taxon>Bacillota</taxon>
        <taxon>Bacilli</taxon>
        <taxon>Lactobacillales</taxon>
        <taxon>Lactobacillaceae</taxon>
        <taxon>Schleiferilactobacillus</taxon>
    </lineage>
</organism>
<evidence type="ECO:0000313" key="1">
    <source>
        <dbReference type="EMBL" id="QFR22171.1"/>
    </source>
</evidence>
<accession>A0A5P8M221</accession>
<reference evidence="1 2" key="1">
    <citation type="submission" date="2019-10" db="EMBL/GenBank/DDBJ databases">
        <title>The completed genome of Lactobacillus harbinensis M1.</title>
        <authorList>
            <person name="Zheng Y."/>
        </authorList>
    </citation>
    <scope>NUCLEOTIDE SEQUENCE [LARGE SCALE GENOMIC DNA]</scope>
    <source>
        <strain evidence="1 2">M1</strain>
    </source>
</reference>
<dbReference type="InterPro" id="IPR035940">
    <property type="entry name" value="CAP_sf"/>
</dbReference>
<dbReference type="AlphaFoldDB" id="A0A5P8M221"/>
<dbReference type="Gene3D" id="3.40.33.10">
    <property type="entry name" value="CAP"/>
    <property type="match status" value="1"/>
</dbReference>